<dbReference type="SUPFAM" id="SSF46565">
    <property type="entry name" value="Chaperone J-domain"/>
    <property type="match status" value="1"/>
</dbReference>
<dbReference type="EMBL" id="JADCNL010000013">
    <property type="protein sequence ID" value="KAG0454897.1"/>
    <property type="molecule type" value="Genomic_DNA"/>
</dbReference>
<organism evidence="4 5">
    <name type="scientific">Vanilla planifolia</name>
    <name type="common">Vanilla</name>
    <dbReference type="NCBI Taxonomy" id="51239"/>
    <lineage>
        <taxon>Eukaryota</taxon>
        <taxon>Viridiplantae</taxon>
        <taxon>Streptophyta</taxon>
        <taxon>Embryophyta</taxon>
        <taxon>Tracheophyta</taxon>
        <taxon>Spermatophyta</taxon>
        <taxon>Magnoliopsida</taxon>
        <taxon>Liliopsida</taxon>
        <taxon>Asparagales</taxon>
        <taxon>Orchidaceae</taxon>
        <taxon>Vanilloideae</taxon>
        <taxon>Vanilleae</taxon>
        <taxon>Vanilla</taxon>
    </lineage>
</organism>
<accession>A0A835UAX4</accession>
<dbReference type="SMART" id="SM00271">
    <property type="entry name" value="DnaJ"/>
    <property type="match status" value="1"/>
</dbReference>
<dbReference type="Gene3D" id="1.10.287.110">
    <property type="entry name" value="DnaJ domain"/>
    <property type="match status" value="1"/>
</dbReference>
<dbReference type="CDD" id="cd06257">
    <property type="entry name" value="DnaJ"/>
    <property type="match status" value="1"/>
</dbReference>
<comment type="caution">
    <text evidence="4">The sequence shown here is derived from an EMBL/GenBank/DDBJ whole genome shotgun (WGS) entry which is preliminary data.</text>
</comment>
<dbReference type="Gene3D" id="2.60.260.20">
    <property type="entry name" value="Urease metallochaperone UreE, N-terminal domain"/>
    <property type="match status" value="4"/>
</dbReference>
<feature type="compositionally biased region" description="Basic and acidic residues" evidence="2">
    <location>
        <begin position="7"/>
        <end position="22"/>
    </location>
</feature>
<reference evidence="4 5" key="1">
    <citation type="journal article" date="2020" name="Nat. Food">
        <title>A phased Vanilla planifolia genome enables genetic improvement of flavour and production.</title>
        <authorList>
            <person name="Hasing T."/>
            <person name="Tang H."/>
            <person name="Brym M."/>
            <person name="Khazi F."/>
            <person name="Huang T."/>
            <person name="Chambers A.H."/>
        </authorList>
    </citation>
    <scope>NUCLEOTIDE SEQUENCE [LARGE SCALE GENOMIC DNA]</scope>
    <source>
        <tissue evidence="4">Leaf</tissue>
    </source>
</reference>
<dbReference type="Pfam" id="PF01556">
    <property type="entry name" value="DnaJ_C"/>
    <property type="match status" value="2"/>
</dbReference>
<dbReference type="GO" id="GO:0006457">
    <property type="term" value="P:protein folding"/>
    <property type="evidence" value="ECO:0007669"/>
    <property type="project" value="InterPro"/>
</dbReference>
<dbReference type="AlphaFoldDB" id="A0A835UAX4"/>
<dbReference type="PANTHER" id="PTHR24078:SF577">
    <property type="entry name" value="OS05G0562300 PROTEIN"/>
    <property type="match status" value="1"/>
</dbReference>
<dbReference type="Pfam" id="PF00226">
    <property type="entry name" value="DnaJ"/>
    <property type="match status" value="1"/>
</dbReference>
<dbReference type="Proteomes" id="UP000636800">
    <property type="component" value="Chromosome 13"/>
</dbReference>
<dbReference type="CDD" id="cd10747">
    <property type="entry name" value="DnaJ_C"/>
    <property type="match status" value="2"/>
</dbReference>
<dbReference type="PROSITE" id="PS00636">
    <property type="entry name" value="DNAJ_1"/>
    <property type="match status" value="1"/>
</dbReference>
<dbReference type="InterPro" id="IPR008971">
    <property type="entry name" value="HSP40/DnaJ_pept-bd"/>
</dbReference>
<dbReference type="SUPFAM" id="SSF49493">
    <property type="entry name" value="HSP40/DnaJ peptide-binding domain"/>
    <property type="match status" value="4"/>
</dbReference>
<feature type="region of interest" description="Disordered" evidence="2">
    <location>
        <begin position="1"/>
        <end position="30"/>
    </location>
</feature>
<dbReference type="InterPro" id="IPR036869">
    <property type="entry name" value="J_dom_sf"/>
</dbReference>
<proteinExistence type="predicted"/>
<dbReference type="FunFam" id="2.60.260.20:FF:000002">
    <property type="entry name" value="Dnaj homolog subfamily b member"/>
    <property type="match status" value="2"/>
</dbReference>
<dbReference type="FunFam" id="2.60.260.20:FF:000006">
    <property type="entry name" value="DnaJ subfamily B member 13"/>
    <property type="match status" value="1"/>
</dbReference>
<evidence type="ECO:0000313" key="4">
    <source>
        <dbReference type="EMBL" id="KAG0454897.1"/>
    </source>
</evidence>
<keyword evidence="5" id="KW-1185">Reference proteome</keyword>
<dbReference type="InterPro" id="IPR001623">
    <property type="entry name" value="DnaJ_domain"/>
</dbReference>
<dbReference type="GO" id="GO:0051082">
    <property type="term" value="F:unfolded protein binding"/>
    <property type="evidence" value="ECO:0007669"/>
    <property type="project" value="InterPro"/>
</dbReference>
<evidence type="ECO:0000256" key="2">
    <source>
        <dbReference type="SAM" id="MobiDB-lite"/>
    </source>
</evidence>
<dbReference type="GO" id="GO:0051087">
    <property type="term" value="F:protein-folding chaperone binding"/>
    <property type="evidence" value="ECO:0007669"/>
    <property type="project" value="TreeGrafter"/>
</dbReference>
<dbReference type="GO" id="GO:0005783">
    <property type="term" value="C:endoplasmic reticulum"/>
    <property type="evidence" value="ECO:0007669"/>
    <property type="project" value="UniProtKB-ARBA"/>
</dbReference>
<dbReference type="GO" id="GO:0005829">
    <property type="term" value="C:cytosol"/>
    <property type="evidence" value="ECO:0007669"/>
    <property type="project" value="TreeGrafter"/>
</dbReference>
<dbReference type="PROSITE" id="PS50076">
    <property type="entry name" value="DNAJ_2"/>
    <property type="match status" value="1"/>
</dbReference>
<feature type="domain" description="J" evidence="3">
    <location>
        <begin position="32"/>
        <end position="97"/>
    </location>
</feature>
<gene>
    <name evidence="4" type="ORF">HPP92_024189</name>
</gene>
<dbReference type="OrthoDB" id="10259133at2759"/>
<dbReference type="PANTHER" id="PTHR24078">
    <property type="entry name" value="DNAJ HOMOLOG SUBFAMILY C MEMBER"/>
    <property type="match status" value="1"/>
</dbReference>
<dbReference type="PRINTS" id="PR00625">
    <property type="entry name" value="JDOMAIN"/>
</dbReference>
<evidence type="ECO:0000256" key="1">
    <source>
        <dbReference type="ARBA" id="ARBA00023186"/>
    </source>
</evidence>
<dbReference type="InterPro" id="IPR002939">
    <property type="entry name" value="DnaJ_C"/>
</dbReference>
<protein>
    <recommendedName>
        <fullName evidence="3">J domain-containing protein</fullName>
    </recommendedName>
</protein>
<sequence>MVLYKELQADEEMKKEGSRSGEGRSSSSMEADYYKILQVDRNAKDDDLKKAEHKLTMKRHPEMNPDDKEAEAMFKQMSEAYEVLSDPQKRTIYDQYGEEGQKGGFPPPFTNLKFGSARSSCFGAEHKLTMKRHPKMTRVSAAYQYTPRIGDDVFGSAADVVREKKALPIEKKLPCSLEELYTGTNKEMKISREIADISGKMMPMEDILMININAGLKNGTKIAYPKKEDDVIPTDIVFVVEEMSHEMFTREGNDLITTQKISLAQALKGYTAQLRTLDGRTLTICFFLALQPGRVLHRKGRFFSRRTSAFCLSSGIGDDVLGSAADVLMEKKALLIEMISRKIADTSGFQAIPRSPPGMTSRTFSGGLMQSCLRRRSLFGDDVFGSAADGLREKKAPLIKRKLLCSLEELYTGTTKEMKISREIADISGKMMPMEDILMINVNAGLKNGTKIPYPKKEDDVIPTDIVFVVEEMPHEIFTRKGNNLITTQKISLVQALKGYTAHLKTLDGRTLTIPISSISSIIHPRYGKVVPGEGMPIAEDLSKRGKLKIRFKIKIPNMS</sequence>
<evidence type="ECO:0000313" key="5">
    <source>
        <dbReference type="Proteomes" id="UP000636800"/>
    </source>
</evidence>
<dbReference type="InterPro" id="IPR051339">
    <property type="entry name" value="DnaJ_subfamily_B"/>
</dbReference>
<keyword evidence="1" id="KW-0143">Chaperone</keyword>
<dbReference type="InterPro" id="IPR018253">
    <property type="entry name" value="DnaJ_domain_CS"/>
</dbReference>
<evidence type="ECO:0000259" key="3">
    <source>
        <dbReference type="PROSITE" id="PS50076"/>
    </source>
</evidence>
<name>A0A835UAX4_VANPL</name>